<accession>A0A9J6GPW3</accession>
<feature type="transmembrane region" description="Helical" evidence="6">
    <location>
        <begin position="237"/>
        <end position="256"/>
    </location>
</feature>
<evidence type="ECO:0000256" key="4">
    <source>
        <dbReference type="ARBA" id="ARBA00023136"/>
    </source>
</evidence>
<evidence type="ECO:0000256" key="6">
    <source>
        <dbReference type="SAM" id="Phobius"/>
    </source>
</evidence>
<organism evidence="8 9">
    <name type="scientific">Haemaphysalis longicornis</name>
    <name type="common">Bush tick</name>
    <dbReference type="NCBI Taxonomy" id="44386"/>
    <lineage>
        <taxon>Eukaryota</taxon>
        <taxon>Metazoa</taxon>
        <taxon>Ecdysozoa</taxon>
        <taxon>Arthropoda</taxon>
        <taxon>Chelicerata</taxon>
        <taxon>Arachnida</taxon>
        <taxon>Acari</taxon>
        <taxon>Parasitiformes</taxon>
        <taxon>Ixodida</taxon>
        <taxon>Ixodoidea</taxon>
        <taxon>Ixodidae</taxon>
        <taxon>Haemaphysalinae</taxon>
        <taxon>Haemaphysalis</taxon>
    </lineage>
</organism>
<gene>
    <name evidence="8" type="ORF">HPB48_013302</name>
</gene>
<sequence>MQTLPEVAPPGSSSRLGQTPKAKKDRQRLSCNPSPWLTSLTSQKGARVPRSNLRVSLFTLPFSRGPQPEDSALYSITPPQEHILIFGQGRFQRLVMLCTMLVVFTSIVHALASSDLAPPVEHWCRAPAAYSNLPLETWKNASVPAFHAAGKQQSHCFRYEPPFPVQGDPEADNRTLVPCDAGWDYEPGAAERSIVSAWNLVCGRRWMLSLLTAGYMAGGVLGGAGAGILADRIGRRPVLCLLIFVLILTGFATAFAQSMQVFAALRFVLSTAASSTLVTSIVLLYEVNDIDHRALFCALSVSGAGVTSAIYRALVVAFIRNREMAQIAYMVPTSALVVALYLMEESPRWLLATARVRQAERVMQWAAYVNKVEKGDFETRLAALRYEIRKQQEELERGVPPDVDAILSDRGNSRCFSSNRLRIIALLLEKCSALV</sequence>
<dbReference type="InterPro" id="IPR036259">
    <property type="entry name" value="MFS_trans_sf"/>
</dbReference>
<dbReference type="VEuPathDB" id="VectorBase:HLOH_053869"/>
<feature type="transmembrane region" description="Helical" evidence="6">
    <location>
        <begin position="296"/>
        <end position="319"/>
    </location>
</feature>
<dbReference type="PROSITE" id="PS50850">
    <property type="entry name" value="MFS"/>
    <property type="match status" value="1"/>
</dbReference>
<dbReference type="InterPro" id="IPR005828">
    <property type="entry name" value="MFS_sugar_transport-like"/>
</dbReference>
<feature type="transmembrane region" description="Helical" evidence="6">
    <location>
        <begin position="206"/>
        <end position="230"/>
    </location>
</feature>
<dbReference type="PANTHER" id="PTHR24064">
    <property type="entry name" value="SOLUTE CARRIER FAMILY 22 MEMBER"/>
    <property type="match status" value="1"/>
</dbReference>
<keyword evidence="9" id="KW-1185">Reference proteome</keyword>
<feature type="transmembrane region" description="Helical" evidence="6">
    <location>
        <begin position="262"/>
        <end position="284"/>
    </location>
</feature>
<proteinExistence type="predicted"/>
<dbReference type="Proteomes" id="UP000821853">
    <property type="component" value="Unassembled WGS sequence"/>
</dbReference>
<keyword evidence="3 6" id="KW-1133">Transmembrane helix</keyword>
<keyword evidence="4 6" id="KW-0472">Membrane</keyword>
<reference evidence="8 9" key="1">
    <citation type="journal article" date="2020" name="Cell">
        <title>Large-Scale Comparative Analyses of Tick Genomes Elucidate Their Genetic Diversity and Vector Capacities.</title>
        <authorList>
            <consortium name="Tick Genome and Microbiome Consortium (TIGMIC)"/>
            <person name="Jia N."/>
            <person name="Wang J."/>
            <person name="Shi W."/>
            <person name="Du L."/>
            <person name="Sun Y."/>
            <person name="Zhan W."/>
            <person name="Jiang J.F."/>
            <person name="Wang Q."/>
            <person name="Zhang B."/>
            <person name="Ji P."/>
            <person name="Bell-Sakyi L."/>
            <person name="Cui X.M."/>
            <person name="Yuan T.T."/>
            <person name="Jiang B.G."/>
            <person name="Yang W.F."/>
            <person name="Lam T.T."/>
            <person name="Chang Q.C."/>
            <person name="Ding S.J."/>
            <person name="Wang X.J."/>
            <person name="Zhu J.G."/>
            <person name="Ruan X.D."/>
            <person name="Zhao L."/>
            <person name="Wei J.T."/>
            <person name="Ye R.Z."/>
            <person name="Que T.C."/>
            <person name="Du C.H."/>
            <person name="Zhou Y.H."/>
            <person name="Cheng J.X."/>
            <person name="Dai P.F."/>
            <person name="Guo W.B."/>
            <person name="Han X.H."/>
            <person name="Huang E.J."/>
            <person name="Li L.F."/>
            <person name="Wei W."/>
            <person name="Gao Y.C."/>
            <person name="Liu J.Z."/>
            <person name="Shao H.Z."/>
            <person name="Wang X."/>
            <person name="Wang C.C."/>
            <person name="Yang T.C."/>
            <person name="Huo Q.B."/>
            <person name="Li W."/>
            <person name="Chen H.Y."/>
            <person name="Chen S.E."/>
            <person name="Zhou L.G."/>
            <person name="Ni X.B."/>
            <person name="Tian J.H."/>
            <person name="Sheng Y."/>
            <person name="Liu T."/>
            <person name="Pan Y.S."/>
            <person name="Xia L.Y."/>
            <person name="Li J."/>
            <person name="Zhao F."/>
            <person name="Cao W.C."/>
        </authorList>
    </citation>
    <scope>NUCLEOTIDE SEQUENCE [LARGE SCALE GENOMIC DNA]</scope>
    <source>
        <strain evidence="8">HaeL-2018</strain>
    </source>
</reference>
<evidence type="ECO:0000313" key="8">
    <source>
        <dbReference type="EMBL" id="KAH9376721.1"/>
    </source>
</evidence>
<comment type="caution">
    <text evidence="8">The sequence shown here is derived from an EMBL/GenBank/DDBJ whole genome shotgun (WGS) entry which is preliminary data.</text>
</comment>
<dbReference type="InterPro" id="IPR020846">
    <property type="entry name" value="MFS_dom"/>
</dbReference>
<evidence type="ECO:0000256" key="2">
    <source>
        <dbReference type="ARBA" id="ARBA00022692"/>
    </source>
</evidence>
<dbReference type="Pfam" id="PF00083">
    <property type="entry name" value="Sugar_tr"/>
    <property type="match status" value="1"/>
</dbReference>
<dbReference type="EMBL" id="JABSTR010000008">
    <property type="protein sequence ID" value="KAH9376721.1"/>
    <property type="molecule type" value="Genomic_DNA"/>
</dbReference>
<evidence type="ECO:0000256" key="3">
    <source>
        <dbReference type="ARBA" id="ARBA00022989"/>
    </source>
</evidence>
<dbReference type="AlphaFoldDB" id="A0A9J6GPW3"/>
<dbReference type="SUPFAM" id="SSF103473">
    <property type="entry name" value="MFS general substrate transporter"/>
    <property type="match status" value="1"/>
</dbReference>
<dbReference type="GO" id="GO:0016020">
    <property type="term" value="C:membrane"/>
    <property type="evidence" value="ECO:0007669"/>
    <property type="project" value="UniProtKB-SubCell"/>
</dbReference>
<dbReference type="GO" id="GO:0022857">
    <property type="term" value="F:transmembrane transporter activity"/>
    <property type="evidence" value="ECO:0007669"/>
    <property type="project" value="InterPro"/>
</dbReference>
<protein>
    <recommendedName>
        <fullName evidence="7">Major facilitator superfamily (MFS) profile domain-containing protein</fullName>
    </recommendedName>
</protein>
<dbReference type="Gene3D" id="1.20.1250.20">
    <property type="entry name" value="MFS general substrate transporter like domains"/>
    <property type="match status" value="1"/>
</dbReference>
<evidence type="ECO:0000256" key="5">
    <source>
        <dbReference type="SAM" id="MobiDB-lite"/>
    </source>
</evidence>
<evidence type="ECO:0000259" key="7">
    <source>
        <dbReference type="PROSITE" id="PS50850"/>
    </source>
</evidence>
<feature type="domain" description="Major facilitator superfamily (MFS) profile" evidence="7">
    <location>
        <begin position="98"/>
        <end position="435"/>
    </location>
</feature>
<keyword evidence="2 6" id="KW-0812">Transmembrane</keyword>
<name>A0A9J6GPW3_HAELO</name>
<evidence type="ECO:0000256" key="1">
    <source>
        <dbReference type="ARBA" id="ARBA00004141"/>
    </source>
</evidence>
<feature type="region of interest" description="Disordered" evidence="5">
    <location>
        <begin position="1"/>
        <end position="34"/>
    </location>
</feature>
<evidence type="ECO:0000313" key="9">
    <source>
        <dbReference type="Proteomes" id="UP000821853"/>
    </source>
</evidence>
<comment type="subcellular location">
    <subcellularLocation>
        <location evidence="1">Membrane</location>
        <topology evidence="1">Multi-pass membrane protein</topology>
    </subcellularLocation>
</comment>
<dbReference type="OrthoDB" id="2261376at2759"/>